<feature type="compositionally biased region" description="Polar residues" evidence="1">
    <location>
        <begin position="117"/>
        <end position="128"/>
    </location>
</feature>
<dbReference type="AlphaFoldDB" id="R1GBC4"/>
<dbReference type="OrthoDB" id="3945073at2759"/>
<name>R1GBC4_BOTPV</name>
<sequence length="137" mass="15092">MQKDADSSSNAPHLTHTPPSPPPDKQHQHQQTPSVAASDTYTEDEFVVIEWEEEDEAERITDLTTSAELSSLSDSADLSSSGEMAGEQYHDTHLDSMKRDWYQVWLHDKTVEKNDSWGFSSTGASRTASPARGGAKA</sequence>
<dbReference type="Proteomes" id="UP000013521">
    <property type="component" value="Unassembled WGS sequence"/>
</dbReference>
<gene>
    <name evidence="2" type="ORF">UCRNP2_4372</name>
</gene>
<feature type="region of interest" description="Disordered" evidence="1">
    <location>
        <begin position="1"/>
        <end position="85"/>
    </location>
</feature>
<evidence type="ECO:0000313" key="3">
    <source>
        <dbReference type="Proteomes" id="UP000013521"/>
    </source>
</evidence>
<reference evidence="3" key="1">
    <citation type="journal article" date="2013" name="Genome Announc.">
        <title>Draft genome sequence of Neofusicoccum parvum isolate UCR-NP2, a fungal vascular pathogen associated with grapevine cankers.</title>
        <authorList>
            <person name="Blanco-Ulate B."/>
            <person name="Rolshausen P."/>
            <person name="Cantu D."/>
        </authorList>
    </citation>
    <scope>NUCLEOTIDE SEQUENCE [LARGE SCALE GENOMIC DNA]</scope>
    <source>
        <strain evidence="3">UCR-NP2</strain>
    </source>
</reference>
<feature type="compositionally biased region" description="Low complexity" evidence="1">
    <location>
        <begin position="62"/>
        <end position="81"/>
    </location>
</feature>
<dbReference type="HOGENOM" id="CLU_1864823_0_0_1"/>
<feature type="region of interest" description="Disordered" evidence="1">
    <location>
        <begin position="115"/>
        <end position="137"/>
    </location>
</feature>
<organism evidence="2 3">
    <name type="scientific">Botryosphaeria parva (strain UCR-NP2)</name>
    <name type="common">Grapevine canker fungus</name>
    <name type="synonym">Neofusicoccum parvum</name>
    <dbReference type="NCBI Taxonomy" id="1287680"/>
    <lineage>
        <taxon>Eukaryota</taxon>
        <taxon>Fungi</taxon>
        <taxon>Dikarya</taxon>
        <taxon>Ascomycota</taxon>
        <taxon>Pezizomycotina</taxon>
        <taxon>Dothideomycetes</taxon>
        <taxon>Dothideomycetes incertae sedis</taxon>
        <taxon>Botryosphaeriales</taxon>
        <taxon>Botryosphaeriaceae</taxon>
        <taxon>Neofusicoccum</taxon>
    </lineage>
</organism>
<proteinExistence type="predicted"/>
<accession>R1GBC4</accession>
<feature type="compositionally biased region" description="Acidic residues" evidence="1">
    <location>
        <begin position="41"/>
        <end position="57"/>
    </location>
</feature>
<dbReference type="EMBL" id="KB916142">
    <property type="protein sequence ID" value="EOD48865.1"/>
    <property type="molecule type" value="Genomic_DNA"/>
</dbReference>
<dbReference type="KEGG" id="npa:UCRNP2_4372"/>
<protein>
    <submittedName>
        <fullName evidence="2">Uncharacterized protein</fullName>
    </submittedName>
</protein>
<evidence type="ECO:0000256" key="1">
    <source>
        <dbReference type="SAM" id="MobiDB-lite"/>
    </source>
</evidence>
<evidence type="ECO:0000313" key="2">
    <source>
        <dbReference type="EMBL" id="EOD48865.1"/>
    </source>
</evidence>